<dbReference type="OrthoDB" id="2897099at2759"/>
<dbReference type="EMBL" id="JH921450">
    <property type="protein sequence ID" value="EKD13409.1"/>
    <property type="molecule type" value="Genomic_DNA"/>
</dbReference>
<evidence type="ECO:0000313" key="2">
    <source>
        <dbReference type="Proteomes" id="UP000006753"/>
    </source>
</evidence>
<protein>
    <submittedName>
        <fullName evidence="1">Uncharacterized protein</fullName>
    </submittedName>
</protein>
<reference evidence="1 2" key="1">
    <citation type="journal article" date="2012" name="BMC Genomics">
        <title>Sequencing the genome of Marssonina brunnea reveals fungus-poplar co-evolution.</title>
        <authorList>
            <person name="Zhu S."/>
            <person name="Cao Y.-Z."/>
            <person name="Jiang C."/>
            <person name="Tan B.-Y."/>
            <person name="Wang Z."/>
            <person name="Feng S."/>
            <person name="Zhang L."/>
            <person name="Su X.-H."/>
            <person name="Brejova B."/>
            <person name="Vinar T."/>
            <person name="Xu M."/>
            <person name="Wang M.-X."/>
            <person name="Zhang S.-G."/>
            <person name="Huang M.-R."/>
            <person name="Wu R."/>
            <person name="Zhou Y."/>
        </authorList>
    </citation>
    <scope>NUCLEOTIDE SEQUENCE [LARGE SCALE GENOMIC DNA]</scope>
    <source>
        <strain evidence="1 2">MB_m1</strain>
    </source>
</reference>
<dbReference type="InParanoid" id="K1XLP8"/>
<organism evidence="1 2">
    <name type="scientific">Marssonina brunnea f. sp. multigermtubi (strain MB_m1)</name>
    <name type="common">Marssonina leaf spot fungus</name>
    <dbReference type="NCBI Taxonomy" id="1072389"/>
    <lineage>
        <taxon>Eukaryota</taxon>
        <taxon>Fungi</taxon>
        <taxon>Dikarya</taxon>
        <taxon>Ascomycota</taxon>
        <taxon>Pezizomycotina</taxon>
        <taxon>Leotiomycetes</taxon>
        <taxon>Helotiales</taxon>
        <taxon>Drepanopezizaceae</taxon>
        <taxon>Drepanopeziza</taxon>
    </lineage>
</organism>
<gene>
    <name evidence="1" type="ORF">MBM_08492</name>
</gene>
<keyword evidence="2" id="KW-1185">Reference proteome</keyword>
<dbReference type="HOGENOM" id="CLU_1949276_0_0_1"/>
<dbReference type="AlphaFoldDB" id="K1XLP8"/>
<dbReference type="KEGG" id="mbe:MBM_08492"/>
<evidence type="ECO:0000313" key="1">
    <source>
        <dbReference type="EMBL" id="EKD13409.1"/>
    </source>
</evidence>
<proteinExistence type="predicted"/>
<sequence>MISTSIWAAPEEFPARDTAGAFKYNLPQTWILGTIDTLAARTRSVRMIRRHFIALMNSRLFAPGTSSMLATELGSVWSNTYISMLSSTIRALSKQLTSPIESIGDAFERMMDLANASSMVSGNTCTEEY</sequence>
<dbReference type="Proteomes" id="UP000006753">
    <property type="component" value="Unassembled WGS sequence"/>
</dbReference>
<accession>K1XLP8</accession>
<name>K1XLP8_MARBU</name>